<evidence type="ECO:0000256" key="1">
    <source>
        <dbReference type="SAM" id="MobiDB-lite"/>
    </source>
</evidence>
<organism evidence="2 3">
    <name type="scientific">Geoalkalibacter ferrihydriticus DSM 17813</name>
    <dbReference type="NCBI Taxonomy" id="1121915"/>
    <lineage>
        <taxon>Bacteria</taxon>
        <taxon>Pseudomonadati</taxon>
        <taxon>Thermodesulfobacteriota</taxon>
        <taxon>Desulfuromonadia</taxon>
        <taxon>Desulfuromonadales</taxon>
        <taxon>Geoalkalibacteraceae</taxon>
        <taxon>Geoalkalibacter</taxon>
    </lineage>
</organism>
<name>A0A0C2HGJ3_9BACT</name>
<dbReference type="Proteomes" id="UP000035068">
    <property type="component" value="Unassembled WGS sequence"/>
</dbReference>
<accession>A0A0C2HGJ3</accession>
<comment type="caution">
    <text evidence="2">The sequence shown here is derived from an EMBL/GenBank/DDBJ whole genome shotgun (WGS) entry which is preliminary data.</text>
</comment>
<feature type="region of interest" description="Disordered" evidence="1">
    <location>
        <begin position="30"/>
        <end position="64"/>
    </location>
</feature>
<evidence type="ECO:0000313" key="2">
    <source>
        <dbReference type="EMBL" id="KIH76056.1"/>
    </source>
</evidence>
<proteinExistence type="predicted"/>
<gene>
    <name evidence="2" type="ORF">GFER_12410</name>
</gene>
<keyword evidence="3" id="KW-1185">Reference proteome</keyword>
<dbReference type="EMBL" id="JWJD01000005">
    <property type="protein sequence ID" value="KIH76056.1"/>
    <property type="molecule type" value="Genomic_DNA"/>
</dbReference>
<dbReference type="AlphaFoldDB" id="A0A0C2HGJ3"/>
<evidence type="ECO:0000313" key="3">
    <source>
        <dbReference type="Proteomes" id="UP000035068"/>
    </source>
</evidence>
<dbReference type="RefSeq" id="WP_040100014.1">
    <property type="nucleotide sequence ID" value="NZ_JWJD01000005.1"/>
</dbReference>
<evidence type="ECO:0008006" key="4">
    <source>
        <dbReference type="Google" id="ProtNLM"/>
    </source>
</evidence>
<protein>
    <recommendedName>
        <fullName evidence="4">Lipoprotein</fullName>
    </recommendedName>
</protein>
<feature type="compositionally biased region" description="Pro residues" evidence="1">
    <location>
        <begin position="45"/>
        <end position="57"/>
    </location>
</feature>
<reference evidence="2 3" key="1">
    <citation type="submission" date="2014-12" db="EMBL/GenBank/DDBJ databases">
        <title>Genomes of Geoalkalibacter ferrihydriticus and Geoalkalibacter subterraneus, two haloalkaliphilic metal-reducing members of the Geobacteraceae.</title>
        <authorList>
            <person name="Badalamenti J.P."/>
            <person name="Torres C.I."/>
            <person name="Krajmalnik-Brown R."/>
            <person name="Bond D.R."/>
        </authorList>
    </citation>
    <scope>NUCLEOTIDE SEQUENCE [LARGE SCALE GENOMIC DNA]</scope>
    <source>
        <strain evidence="2 3">DSM 17813</strain>
    </source>
</reference>
<feature type="compositionally biased region" description="Basic and acidic residues" evidence="1">
    <location>
        <begin position="30"/>
        <end position="44"/>
    </location>
</feature>
<sequence length="272" mass="30034">MTGKAAHLLKTVLTVLVILLLSACPQIERAEEPREPPAAERPEEAPPPMAAPEPPPTRGDEPGISRHAWDLLTHMDAEEQGFGMYTYVLFARRVDRPGLAADVEQRYEKILEAITGTTLGLPELGEMTSRQKEETNLLYVPALAPGRELRLANYNSPLALRYLAEIARLCRDDNPEIAERLEQRPGPFLITLSQPLGQIGAAPVNLLYADLSSTHTAAINEVVTAYKARLTREPVAEIERFVSLRTALLNLVLNADANLRLVKVALAEWVPQ</sequence>
<dbReference type="PROSITE" id="PS51257">
    <property type="entry name" value="PROKAR_LIPOPROTEIN"/>
    <property type="match status" value="1"/>
</dbReference>